<dbReference type="EMBL" id="CP000153">
    <property type="protein sequence ID" value="ABB44215.1"/>
    <property type="molecule type" value="Genomic_DNA"/>
</dbReference>
<evidence type="ECO:0000313" key="1">
    <source>
        <dbReference type="EMBL" id="ABB44215.1"/>
    </source>
</evidence>
<accession>Q30S16</accession>
<evidence type="ECO:0008006" key="3">
    <source>
        <dbReference type="Google" id="ProtNLM"/>
    </source>
</evidence>
<dbReference type="AlphaFoldDB" id="Q30S16"/>
<dbReference type="Gene3D" id="1.10.1660.10">
    <property type="match status" value="1"/>
</dbReference>
<name>Q30S16_SULDN</name>
<dbReference type="KEGG" id="tdn:Suden_0937"/>
<dbReference type="STRING" id="326298.Suden_0937"/>
<protein>
    <recommendedName>
        <fullName evidence="3">Helix-turn-helix domain-containing protein</fullName>
    </recommendedName>
</protein>
<sequence>MTTLSTKKQVAKFLGVSTSTVSKYIEDGRFTEEIDYFYNHDGKEEFIPEGIIKFKQELKHRKYEVKKVEKTLNPIASKFLNNRKVVSNG</sequence>
<evidence type="ECO:0000313" key="2">
    <source>
        <dbReference type="Proteomes" id="UP000002714"/>
    </source>
</evidence>
<reference evidence="1 2" key="1">
    <citation type="journal article" date="2008" name="Appl. Environ. Microbiol.">
        <title>Genome of the epsilonproteobacterial chemolithoautotroph Sulfurimonas denitrificans.</title>
        <authorList>
            <person name="Sievert S.M."/>
            <person name="Scott K.M."/>
            <person name="Klotz M.G."/>
            <person name="Chain P.S.G."/>
            <person name="Hauser L.J."/>
            <person name="Hemp J."/>
            <person name="Huegler M."/>
            <person name="Land M."/>
            <person name="Lapidus A."/>
            <person name="Larimer F.W."/>
            <person name="Lucas S."/>
            <person name="Malfatti S.A."/>
            <person name="Meyer F."/>
            <person name="Paulsen I.T."/>
            <person name="Ren Q."/>
            <person name="Simon J."/>
            <person name="Bailey K."/>
            <person name="Diaz E."/>
            <person name="Fitzpatrick K.A."/>
            <person name="Glover B."/>
            <person name="Gwatney N."/>
            <person name="Korajkic A."/>
            <person name="Long A."/>
            <person name="Mobberley J.M."/>
            <person name="Pantry S.N."/>
            <person name="Pazder G."/>
            <person name="Peterson S."/>
            <person name="Quintanilla J.D."/>
            <person name="Sprinkle R."/>
            <person name="Stephens J."/>
            <person name="Thomas P."/>
            <person name="Vaughn R."/>
            <person name="Weber M.J."/>
            <person name="Wooten L.L."/>
        </authorList>
    </citation>
    <scope>NUCLEOTIDE SEQUENCE [LARGE SCALE GENOMIC DNA]</scope>
    <source>
        <strain evidence="2">ATCC 33889 / DSM 1251</strain>
    </source>
</reference>
<gene>
    <name evidence="1" type="ordered locus">Suden_0937</name>
</gene>
<keyword evidence="2" id="KW-1185">Reference proteome</keyword>
<organism evidence="1 2">
    <name type="scientific">Sulfurimonas denitrificans (strain ATCC 33889 / DSM 1251)</name>
    <name type="common">Thiomicrospira denitrificans (strain ATCC 33889 / DSM 1251)</name>
    <dbReference type="NCBI Taxonomy" id="326298"/>
    <lineage>
        <taxon>Bacteria</taxon>
        <taxon>Pseudomonadati</taxon>
        <taxon>Campylobacterota</taxon>
        <taxon>Epsilonproteobacteria</taxon>
        <taxon>Campylobacterales</taxon>
        <taxon>Sulfurimonadaceae</taxon>
        <taxon>Sulfurimonas</taxon>
    </lineage>
</organism>
<dbReference type="HOGENOM" id="CLU_2453507_0_0_7"/>
<dbReference type="eggNOG" id="ENOG5031AAV">
    <property type="taxonomic scope" value="Bacteria"/>
</dbReference>
<proteinExistence type="predicted"/>
<dbReference type="Proteomes" id="UP000002714">
    <property type="component" value="Chromosome"/>
</dbReference>